<name>A0A1I6PYY2_9CAUL</name>
<proteinExistence type="predicted"/>
<dbReference type="OrthoDB" id="9798754at2"/>
<evidence type="ECO:0000313" key="4">
    <source>
        <dbReference type="Proteomes" id="UP000198788"/>
    </source>
</evidence>
<keyword evidence="3" id="KW-0540">Nuclease</keyword>
<dbReference type="STRING" id="871741.SAMN05192570_1413"/>
<dbReference type="SUPFAM" id="SSF52980">
    <property type="entry name" value="Restriction endonuclease-like"/>
    <property type="match status" value="1"/>
</dbReference>
<protein>
    <submittedName>
        <fullName evidence="3">Very-short-patch-repair endonuclease</fullName>
    </submittedName>
</protein>
<sequence>MQQEGTVRRARRLRKAPTKVEAILWRHLRQRQVAGLRFRRQVPIGPYVMDFACFSQRLVVEVDGGVHDLRTFDDSQRDDWLAGQGFRVLRFTNGQVEKRPHEVIAAIAAHTPSPISGEGVRRSLTDGGSVHIRIGEGGAPAESPHPSRSAAHLPPKRGRKTVGSA</sequence>
<accession>A0A1I6PYY2</accession>
<dbReference type="Proteomes" id="UP000198788">
    <property type="component" value="Unassembled WGS sequence"/>
</dbReference>
<dbReference type="InterPro" id="IPR047216">
    <property type="entry name" value="Endonuclease_DUF559_bact"/>
</dbReference>
<evidence type="ECO:0000256" key="1">
    <source>
        <dbReference type="SAM" id="MobiDB-lite"/>
    </source>
</evidence>
<dbReference type="Pfam" id="PF04480">
    <property type="entry name" value="DUF559"/>
    <property type="match status" value="1"/>
</dbReference>
<feature type="region of interest" description="Disordered" evidence="1">
    <location>
        <begin position="134"/>
        <end position="165"/>
    </location>
</feature>
<evidence type="ECO:0000313" key="3">
    <source>
        <dbReference type="EMBL" id="SFS45384.1"/>
    </source>
</evidence>
<dbReference type="RefSeq" id="WP_092308198.1">
    <property type="nucleotide sequence ID" value="NZ_FOZV01000002.1"/>
</dbReference>
<evidence type="ECO:0000259" key="2">
    <source>
        <dbReference type="Pfam" id="PF04480"/>
    </source>
</evidence>
<gene>
    <name evidence="3" type="ORF">SAMN05192570_1413</name>
</gene>
<organism evidence="3 4">
    <name type="scientific">Brevundimonas viscosa</name>
    <dbReference type="NCBI Taxonomy" id="871741"/>
    <lineage>
        <taxon>Bacteria</taxon>
        <taxon>Pseudomonadati</taxon>
        <taxon>Pseudomonadota</taxon>
        <taxon>Alphaproteobacteria</taxon>
        <taxon>Caulobacterales</taxon>
        <taxon>Caulobacteraceae</taxon>
        <taxon>Brevundimonas</taxon>
    </lineage>
</organism>
<reference evidence="4" key="1">
    <citation type="submission" date="2016-10" db="EMBL/GenBank/DDBJ databases">
        <authorList>
            <person name="Varghese N."/>
            <person name="Submissions S."/>
        </authorList>
    </citation>
    <scope>NUCLEOTIDE SEQUENCE [LARGE SCALE GENOMIC DNA]</scope>
    <source>
        <strain evidence="4">CGMCC 1.10683</strain>
    </source>
</reference>
<dbReference type="GO" id="GO:0004519">
    <property type="term" value="F:endonuclease activity"/>
    <property type="evidence" value="ECO:0007669"/>
    <property type="project" value="UniProtKB-KW"/>
</dbReference>
<dbReference type="CDD" id="cd01038">
    <property type="entry name" value="Endonuclease_DUF559"/>
    <property type="match status" value="1"/>
</dbReference>
<dbReference type="InterPro" id="IPR011335">
    <property type="entry name" value="Restrct_endonuc-II-like"/>
</dbReference>
<dbReference type="EMBL" id="FOZV01000002">
    <property type="protein sequence ID" value="SFS45384.1"/>
    <property type="molecule type" value="Genomic_DNA"/>
</dbReference>
<dbReference type="AlphaFoldDB" id="A0A1I6PYY2"/>
<dbReference type="Gene3D" id="3.40.960.10">
    <property type="entry name" value="VSR Endonuclease"/>
    <property type="match status" value="1"/>
</dbReference>
<dbReference type="PANTHER" id="PTHR38590">
    <property type="entry name" value="BLL0828 PROTEIN"/>
    <property type="match status" value="1"/>
</dbReference>
<feature type="compositionally biased region" description="Basic residues" evidence="1">
    <location>
        <begin position="154"/>
        <end position="165"/>
    </location>
</feature>
<keyword evidence="4" id="KW-1185">Reference proteome</keyword>
<dbReference type="InterPro" id="IPR007569">
    <property type="entry name" value="DUF559"/>
</dbReference>
<dbReference type="PANTHER" id="PTHR38590:SF1">
    <property type="entry name" value="BLL0828 PROTEIN"/>
    <property type="match status" value="1"/>
</dbReference>
<feature type="domain" description="DUF559" evidence="2">
    <location>
        <begin position="8"/>
        <end position="109"/>
    </location>
</feature>
<keyword evidence="3" id="KW-0255">Endonuclease</keyword>
<keyword evidence="3" id="KW-0378">Hydrolase</keyword>